<dbReference type="Pfam" id="PF10947">
    <property type="entry name" value="DUF2628"/>
    <property type="match status" value="1"/>
</dbReference>
<dbReference type="EMBL" id="BAABGX010000002">
    <property type="protein sequence ID" value="GAA4302887.1"/>
    <property type="molecule type" value="Genomic_DNA"/>
</dbReference>
<evidence type="ECO:0000313" key="3">
    <source>
        <dbReference type="Proteomes" id="UP001501844"/>
    </source>
</evidence>
<accession>A0ABP8FG53</accession>
<keyword evidence="3" id="KW-1185">Reference proteome</keyword>
<evidence type="ECO:0000313" key="2">
    <source>
        <dbReference type="EMBL" id="GAA4302887.1"/>
    </source>
</evidence>
<dbReference type="InterPro" id="IPR024399">
    <property type="entry name" value="DUF2628"/>
</dbReference>
<feature type="transmembrane region" description="Helical" evidence="1">
    <location>
        <begin position="73"/>
        <end position="92"/>
    </location>
</feature>
<keyword evidence="1" id="KW-0472">Membrane</keyword>
<comment type="caution">
    <text evidence="2">The sequence shown here is derived from an EMBL/GenBank/DDBJ whole genome shotgun (WGS) entry which is preliminary data.</text>
</comment>
<feature type="transmembrane region" description="Helical" evidence="1">
    <location>
        <begin position="51"/>
        <end position="67"/>
    </location>
</feature>
<organism evidence="2 3">
    <name type="scientific">Nibribacter koreensis</name>
    <dbReference type="NCBI Taxonomy" id="1084519"/>
    <lineage>
        <taxon>Bacteria</taxon>
        <taxon>Pseudomonadati</taxon>
        <taxon>Bacteroidota</taxon>
        <taxon>Cytophagia</taxon>
        <taxon>Cytophagales</taxon>
        <taxon>Hymenobacteraceae</taxon>
        <taxon>Nibribacter</taxon>
    </lineage>
</organism>
<keyword evidence="1" id="KW-0812">Transmembrane</keyword>
<keyword evidence="1" id="KW-1133">Transmembrane helix</keyword>
<feature type="transmembrane region" description="Helical" evidence="1">
    <location>
        <begin position="158"/>
        <end position="175"/>
    </location>
</feature>
<protein>
    <recommendedName>
        <fullName evidence="4">DUF2628 domain-containing protein</fullName>
    </recommendedName>
</protein>
<sequence length="176" mass="20661">MLSHEPTAYNYPSELSTMSEEDKEIYYRTYFGQSHDYYYDKLEQYQAGRKFTFNFYAFFLGLPWLLYRKMNRFALFLLVAVVGQSILLSYLLEQKYINTTNAFWYERGAMLFWGLVTGFFANYFYMRQAQREVDNAIAATPNEDTALELLSQKGGVTFIPHIVIAVMLLVLLLMGQ</sequence>
<evidence type="ECO:0008006" key="4">
    <source>
        <dbReference type="Google" id="ProtNLM"/>
    </source>
</evidence>
<evidence type="ECO:0000256" key="1">
    <source>
        <dbReference type="SAM" id="Phobius"/>
    </source>
</evidence>
<feature type="transmembrane region" description="Helical" evidence="1">
    <location>
        <begin position="104"/>
        <end position="125"/>
    </location>
</feature>
<reference evidence="3" key="1">
    <citation type="journal article" date="2019" name="Int. J. Syst. Evol. Microbiol.">
        <title>The Global Catalogue of Microorganisms (GCM) 10K type strain sequencing project: providing services to taxonomists for standard genome sequencing and annotation.</title>
        <authorList>
            <consortium name="The Broad Institute Genomics Platform"/>
            <consortium name="The Broad Institute Genome Sequencing Center for Infectious Disease"/>
            <person name="Wu L."/>
            <person name="Ma J."/>
        </authorList>
    </citation>
    <scope>NUCLEOTIDE SEQUENCE [LARGE SCALE GENOMIC DNA]</scope>
    <source>
        <strain evidence="3">JCM 17917</strain>
    </source>
</reference>
<proteinExistence type="predicted"/>
<gene>
    <name evidence="2" type="ORF">GCM10023183_14960</name>
</gene>
<dbReference type="Proteomes" id="UP001501844">
    <property type="component" value="Unassembled WGS sequence"/>
</dbReference>
<name>A0ABP8FG53_9BACT</name>